<proteinExistence type="predicted"/>
<dbReference type="InterPro" id="IPR011032">
    <property type="entry name" value="GroES-like_sf"/>
</dbReference>
<organism evidence="4 7">
    <name type="scientific">Acidovorax delafieldii</name>
    <name type="common">Pseudomonas delafieldii</name>
    <dbReference type="NCBI Taxonomy" id="47920"/>
    <lineage>
        <taxon>Bacteria</taxon>
        <taxon>Pseudomonadati</taxon>
        <taxon>Pseudomonadota</taxon>
        <taxon>Betaproteobacteria</taxon>
        <taxon>Burkholderiales</taxon>
        <taxon>Comamonadaceae</taxon>
        <taxon>Acidovorax</taxon>
    </lineage>
</organism>
<dbReference type="InterPro" id="IPR020843">
    <property type="entry name" value="ER"/>
</dbReference>
<dbReference type="Gene3D" id="3.90.180.10">
    <property type="entry name" value="Medium-chain alcohol dehydrogenases, catalytic domain"/>
    <property type="match status" value="1"/>
</dbReference>
<feature type="domain" description="Enoyl reductase (ER)" evidence="3">
    <location>
        <begin position="30"/>
        <end position="344"/>
    </location>
</feature>
<dbReference type="PANTHER" id="PTHR48106">
    <property type="entry name" value="QUINONE OXIDOREDUCTASE PIG3-RELATED"/>
    <property type="match status" value="1"/>
</dbReference>
<dbReference type="Pfam" id="PF08240">
    <property type="entry name" value="ADH_N"/>
    <property type="match status" value="1"/>
</dbReference>
<dbReference type="SUPFAM" id="SSF51735">
    <property type="entry name" value="NAD(P)-binding Rossmann-fold domains"/>
    <property type="match status" value="1"/>
</dbReference>
<gene>
    <name evidence="4" type="ORF">J2W88_004597</name>
    <name evidence="5" type="ORF">J2W93_004506</name>
</gene>
<dbReference type="Gene3D" id="3.40.50.720">
    <property type="entry name" value="NAD(P)-binding Rossmann-like Domain"/>
    <property type="match status" value="1"/>
</dbReference>
<dbReference type="EMBL" id="JAVDTS010000010">
    <property type="protein sequence ID" value="MDR6839638.1"/>
    <property type="molecule type" value="Genomic_DNA"/>
</dbReference>
<dbReference type="InterPro" id="IPR013149">
    <property type="entry name" value="ADH-like_C"/>
</dbReference>
<keyword evidence="2" id="KW-0560">Oxidoreductase</keyword>
<evidence type="ECO:0000256" key="1">
    <source>
        <dbReference type="ARBA" id="ARBA00022857"/>
    </source>
</evidence>
<dbReference type="RefSeq" id="WP_310048544.1">
    <property type="nucleotide sequence ID" value="NZ_JAVDTL010000010.1"/>
</dbReference>
<dbReference type="SUPFAM" id="SSF50129">
    <property type="entry name" value="GroES-like"/>
    <property type="match status" value="1"/>
</dbReference>
<dbReference type="PANTHER" id="PTHR48106:SF18">
    <property type="entry name" value="QUINONE OXIDOREDUCTASE PIG3"/>
    <property type="match status" value="1"/>
</dbReference>
<evidence type="ECO:0000256" key="2">
    <source>
        <dbReference type="ARBA" id="ARBA00023002"/>
    </source>
</evidence>
<dbReference type="EMBL" id="JAVDTL010000010">
    <property type="protein sequence ID" value="MDR6769289.1"/>
    <property type="molecule type" value="Genomic_DNA"/>
</dbReference>
<dbReference type="GO" id="GO:0016651">
    <property type="term" value="F:oxidoreductase activity, acting on NAD(P)H"/>
    <property type="evidence" value="ECO:0007669"/>
    <property type="project" value="TreeGrafter"/>
</dbReference>
<dbReference type="InterPro" id="IPR036291">
    <property type="entry name" value="NAD(P)-bd_dom_sf"/>
</dbReference>
<dbReference type="InterPro" id="IPR014189">
    <property type="entry name" value="Quinone_OxRdtase_PIG3"/>
</dbReference>
<evidence type="ECO:0000313" key="7">
    <source>
        <dbReference type="Proteomes" id="UP001253458"/>
    </source>
</evidence>
<dbReference type="Pfam" id="PF00107">
    <property type="entry name" value="ADH_zinc_N"/>
    <property type="match status" value="1"/>
</dbReference>
<comment type="caution">
    <text evidence="4">The sequence shown here is derived from an EMBL/GenBank/DDBJ whole genome shotgun (WGS) entry which is preliminary data.</text>
</comment>
<keyword evidence="1" id="KW-0521">NADP</keyword>
<name>A0AAJ2F3U7_ACIDE</name>
<keyword evidence="6" id="KW-1185">Reference proteome</keyword>
<dbReference type="Proteomes" id="UP001253458">
    <property type="component" value="Unassembled WGS sequence"/>
</dbReference>
<dbReference type="SMART" id="SM00829">
    <property type="entry name" value="PKS_ER"/>
    <property type="match status" value="1"/>
</dbReference>
<evidence type="ECO:0000313" key="5">
    <source>
        <dbReference type="EMBL" id="MDR6839638.1"/>
    </source>
</evidence>
<dbReference type="InterPro" id="IPR013154">
    <property type="entry name" value="ADH-like_N"/>
</dbReference>
<dbReference type="NCBIfam" id="TIGR02824">
    <property type="entry name" value="quinone_pig3"/>
    <property type="match status" value="1"/>
</dbReference>
<evidence type="ECO:0000313" key="6">
    <source>
        <dbReference type="Proteomes" id="UP001249076"/>
    </source>
</evidence>
<evidence type="ECO:0000313" key="4">
    <source>
        <dbReference type="EMBL" id="MDR6769289.1"/>
    </source>
</evidence>
<reference evidence="4 6" key="1">
    <citation type="submission" date="2023-07" db="EMBL/GenBank/DDBJ databases">
        <title>Sorghum-associated microbial communities from plants grown in Nebraska, USA.</title>
        <authorList>
            <person name="Schachtman D."/>
        </authorList>
    </citation>
    <scope>NUCLEOTIDE SEQUENCE</scope>
    <source>
        <strain evidence="5 6">BE105</strain>
        <strain evidence="4">BE69</strain>
    </source>
</reference>
<sequence length="349" mass="36484">MSTPTTALPVTEQPATTPRSMQAVVFDDFGGPEVLVAREIPVPEVRPHDLLVRNASIGVNRADLLHRKGAYGRAYFGDADTMGLEIAGTVVAMGSEVQGFAVGDRVMGIVGGGAYAELSRIDHRMAMPVPAGMDLVAAGAVAEVFVTAHEALFHLARLHAGESVLIHAAAGGVGSAAVQLAHAAGARVFATAGGDKRGAVLGCGADVFIDYRSEDFQAVVAQVTQGRGVDVVIDFIGAPYLQRNVRSLADGGRLVSVGLLGGAQGAELPMDVVLYRHLQIFGTVMKSRPPEVKQAMVQRFAQQWLPALAAGVIRPVIDSTFALADAAQAHRRMESGASIGKILLLPEAR</sequence>
<dbReference type="GO" id="GO:0070402">
    <property type="term" value="F:NADPH binding"/>
    <property type="evidence" value="ECO:0007669"/>
    <property type="project" value="TreeGrafter"/>
</dbReference>
<dbReference type="AlphaFoldDB" id="A0AAJ2F3U7"/>
<dbReference type="CDD" id="cd05276">
    <property type="entry name" value="p53_inducible_oxidoreductase"/>
    <property type="match status" value="1"/>
</dbReference>
<protein>
    <submittedName>
        <fullName evidence="4">PIG3 family NAD(P)H quinone oxidoreductase</fullName>
    </submittedName>
</protein>
<accession>A0AAJ2F3U7</accession>
<evidence type="ECO:0000259" key="3">
    <source>
        <dbReference type="SMART" id="SM00829"/>
    </source>
</evidence>
<dbReference type="Proteomes" id="UP001249076">
    <property type="component" value="Unassembled WGS sequence"/>
</dbReference>